<evidence type="ECO:0000256" key="8">
    <source>
        <dbReference type="ARBA" id="ARBA00023235"/>
    </source>
</evidence>
<dbReference type="GO" id="GO:0003755">
    <property type="term" value="F:peptidyl-prolyl cis-trans isomerase activity"/>
    <property type="evidence" value="ECO:0007669"/>
    <property type="project" value="UniProtKB-UniRule"/>
</dbReference>
<evidence type="ECO:0000256" key="15">
    <source>
        <dbReference type="SAM" id="MobiDB-lite"/>
    </source>
</evidence>
<dbReference type="Pfam" id="PF00254">
    <property type="entry name" value="FKBP_C"/>
    <property type="match status" value="1"/>
</dbReference>
<evidence type="ECO:0000256" key="11">
    <source>
        <dbReference type="ARBA" id="ARBA00029986"/>
    </source>
</evidence>
<feature type="compositionally biased region" description="Basic residues" evidence="15">
    <location>
        <begin position="431"/>
        <end position="447"/>
    </location>
</feature>
<accession>A0A1C6GJK0</accession>
<evidence type="ECO:0000259" key="16">
    <source>
        <dbReference type="PROSITE" id="PS50059"/>
    </source>
</evidence>
<dbReference type="Gene3D" id="3.10.50.40">
    <property type="match status" value="1"/>
</dbReference>
<evidence type="ECO:0000256" key="14">
    <source>
        <dbReference type="RuleBase" id="RU003914"/>
    </source>
</evidence>
<evidence type="ECO:0000256" key="2">
    <source>
        <dbReference type="ARBA" id="ARBA00005464"/>
    </source>
</evidence>
<evidence type="ECO:0000256" key="13">
    <source>
        <dbReference type="PROSITE-ProRule" id="PRU00277"/>
    </source>
</evidence>
<dbReference type="InterPro" id="IPR005215">
    <property type="entry name" value="Trig_fac"/>
</dbReference>
<dbReference type="Pfam" id="PF05697">
    <property type="entry name" value="Trigger_N"/>
    <property type="match status" value="1"/>
</dbReference>
<feature type="domain" description="PPIase FKBP-type" evidence="16">
    <location>
        <begin position="164"/>
        <end position="244"/>
    </location>
</feature>
<sequence>MSLNSSNQVETNKYELEISVAADVFGAAVDKAYRKNAKKISVPGFRKGKAPRSIVEKMYGEGLFFDDAINDVMPEAYMEAVKEADLEPVSAPEVDVVSASKQDGLVFKAVLFVKPQVNVTDYKGIKATKTVNTATAAQVKSELERMQERNARIITVDDRAAADGDTAVIDFEGFVDGTAFAGGKGEGHELVLGSGQFIPGFEEQVVGHNTGDEFDVNVTFPAEYHAEELAGKEAVFKVKLHEIKAKELPELDDEFAKDVSEFDTLDELKKDVKKKLQESLDKASETEVENALVEAVIEHLEGEIPDCMFENRIDEMVRDFEYRLQAQGMNLDMYLKYTGMELASFRKTFREQAQKQVKIRLALEKIVELENIQVDDETVEAEYKKMAEQYGMEADKVKELISADSVKEDLAVNKAIDFIRENAEIEEKKAAAKKKAPAKKPAAKKAAKKDEEPKADETSEEA</sequence>
<dbReference type="Pfam" id="PF05698">
    <property type="entry name" value="Trigger_C"/>
    <property type="match status" value="1"/>
</dbReference>
<dbReference type="GO" id="GO:0015031">
    <property type="term" value="P:protein transport"/>
    <property type="evidence" value="ECO:0007669"/>
    <property type="project" value="UniProtKB-UniRule"/>
</dbReference>
<name>A0A1C6GJK0_9FIRM</name>
<dbReference type="AlphaFoldDB" id="A0A1C6GJK0"/>
<evidence type="ECO:0000256" key="12">
    <source>
        <dbReference type="HAMAP-Rule" id="MF_00303"/>
    </source>
</evidence>
<keyword evidence="6 12" id="KW-0697">Rotamase</keyword>
<comment type="subcellular location">
    <subcellularLocation>
        <location evidence="12">Cytoplasm</location>
    </subcellularLocation>
    <text evidence="12">About half TF is bound to the ribosome near the polypeptide exit tunnel while the other half is free in the cytoplasm.</text>
</comment>
<reference evidence="17" key="1">
    <citation type="submission" date="2015-09" db="EMBL/GenBank/DDBJ databases">
        <authorList>
            <consortium name="Pathogen Informatics"/>
        </authorList>
    </citation>
    <scope>NUCLEOTIDE SEQUENCE</scope>
    <source>
        <strain evidence="17">2789STDY5834896</strain>
    </source>
</reference>
<keyword evidence="8 12" id="KW-0413">Isomerase</keyword>
<dbReference type="PIRSF" id="PIRSF003095">
    <property type="entry name" value="Trigger_factor"/>
    <property type="match status" value="1"/>
</dbReference>
<comment type="similarity">
    <text evidence="2 12 14">Belongs to the FKBP-type PPIase family. Tig subfamily.</text>
</comment>
<evidence type="ECO:0000256" key="3">
    <source>
        <dbReference type="ARBA" id="ARBA00013194"/>
    </source>
</evidence>
<dbReference type="InterPro" id="IPR001179">
    <property type="entry name" value="PPIase_FKBP_dom"/>
</dbReference>
<keyword evidence="9 12" id="KW-0131">Cell cycle</keyword>
<dbReference type="Gene3D" id="3.30.70.1050">
    <property type="entry name" value="Trigger factor ribosome-binding domain"/>
    <property type="match status" value="1"/>
</dbReference>
<protein>
    <recommendedName>
        <fullName evidence="4 12">Trigger factor</fullName>
        <shortName evidence="12">TF</shortName>
        <ecNumber evidence="3 12">5.2.1.8</ecNumber>
    </recommendedName>
    <alternativeName>
        <fullName evidence="11 12">PPIase</fullName>
    </alternativeName>
</protein>
<dbReference type="GO" id="GO:0051083">
    <property type="term" value="P:'de novo' cotranslational protein folding"/>
    <property type="evidence" value="ECO:0007669"/>
    <property type="project" value="TreeGrafter"/>
</dbReference>
<dbReference type="PANTHER" id="PTHR30560">
    <property type="entry name" value="TRIGGER FACTOR CHAPERONE AND PEPTIDYL-PROLYL CIS/TRANS ISOMERASE"/>
    <property type="match status" value="1"/>
</dbReference>
<evidence type="ECO:0000256" key="6">
    <source>
        <dbReference type="ARBA" id="ARBA00023110"/>
    </source>
</evidence>
<feature type="region of interest" description="Disordered" evidence="15">
    <location>
        <begin position="429"/>
        <end position="462"/>
    </location>
</feature>
<dbReference type="HAMAP" id="MF_00303">
    <property type="entry name" value="Trigger_factor_Tig"/>
    <property type="match status" value="1"/>
</dbReference>
<evidence type="ECO:0000256" key="9">
    <source>
        <dbReference type="ARBA" id="ARBA00023306"/>
    </source>
</evidence>
<comment type="function">
    <text evidence="10 12">Involved in protein export. Acts as a chaperone by maintaining the newly synthesized protein in an open conformation. Functions as a peptidyl-prolyl cis-trans isomerase.</text>
</comment>
<comment type="catalytic activity">
    <reaction evidence="1 12 13">
        <text>[protein]-peptidylproline (omega=180) = [protein]-peptidylproline (omega=0)</text>
        <dbReference type="Rhea" id="RHEA:16237"/>
        <dbReference type="Rhea" id="RHEA-COMP:10747"/>
        <dbReference type="Rhea" id="RHEA-COMP:10748"/>
        <dbReference type="ChEBI" id="CHEBI:83833"/>
        <dbReference type="ChEBI" id="CHEBI:83834"/>
        <dbReference type="EC" id="5.2.1.8"/>
    </reaction>
</comment>
<dbReference type="PROSITE" id="PS50059">
    <property type="entry name" value="FKBP_PPIASE"/>
    <property type="match status" value="1"/>
</dbReference>
<dbReference type="GO" id="GO:0043335">
    <property type="term" value="P:protein unfolding"/>
    <property type="evidence" value="ECO:0007669"/>
    <property type="project" value="TreeGrafter"/>
</dbReference>
<feature type="compositionally biased region" description="Basic and acidic residues" evidence="15">
    <location>
        <begin position="448"/>
        <end position="462"/>
    </location>
</feature>
<dbReference type="InterPro" id="IPR046357">
    <property type="entry name" value="PPIase_dom_sf"/>
</dbReference>
<dbReference type="InterPro" id="IPR027304">
    <property type="entry name" value="Trigger_fact/SurA_dom_sf"/>
</dbReference>
<evidence type="ECO:0000256" key="1">
    <source>
        <dbReference type="ARBA" id="ARBA00000971"/>
    </source>
</evidence>
<dbReference type="InterPro" id="IPR008881">
    <property type="entry name" value="Trigger_fac_ribosome-bd_bac"/>
</dbReference>
<keyword evidence="12" id="KW-0963">Cytoplasm</keyword>
<evidence type="ECO:0000256" key="5">
    <source>
        <dbReference type="ARBA" id="ARBA00022618"/>
    </source>
</evidence>
<dbReference type="FunFam" id="3.10.50.40:FF:000001">
    <property type="entry name" value="Trigger factor"/>
    <property type="match status" value="1"/>
</dbReference>
<dbReference type="NCBIfam" id="TIGR00115">
    <property type="entry name" value="tig"/>
    <property type="match status" value="1"/>
</dbReference>
<dbReference type="GO" id="GO:0005737">
    <property type="term" value="C:cytoplasm"/>
    <property type="evidence" value="ECO:0007669"/>
    <property type="project" value="UniProtKB-SubCell"/>
</dbReference>
<dbReference type="SUPFAM" id="SSF109998">
    <property type="entry name" value="Triger factor/SurA peptide-binding domain-like"/>
    <property type="match status" value="1"/>
</dbReference>
<dbReference type="InterPro" id="IPR036611">
    <property type="entry name" value="Trigger_fac_ribosome-bd_sf"/>
</dbReference>
<keyword evidence="7 12" id="KW-0143">Chaperone</keyword>
<evidence type="ECO:0000256" key="7">
    <source>
        <dbReference type="ARBA" id="ARBA00023186"/>
    </source>
</evidence>
<evidence type="ECO:0000313" key="17">
    <source>
        <dbReference type="EMBL" id="SCJ45466.1"/>
    </source>
</evidence>
<dbReference type="SUPFAM" id="SSF54534">
    <property type="entry name" value="FKBP-like"/>
    <property type="match status" value="1"/>
</dbReference>
<gene>
    <name evidence="12 17" type="primary">tig</name>
    <name evidence="17" type="ORF">SAMEA3545359_00417</name>
</gene>
<dbReference type="GO" id="GO:0051301">
    <property type="term" value="P:cell division"/>
    <property type="evidence" value="ECO:0007669"/>
    <property type="project" value="UniProtKB-KW"/>
</dbReference>
<proteinExistence type="inferred from homology"/>
<organism evidence="17">
    <name type="scientific">uncultured Anaerotruncus sp</name>
    <dbReference type="NCBI Taxonomy" id="905011"/>
    <lineage>
        <taxon>Bacteria</taxon>
        <taxon>Bacillati</taxon>
        <taxon>Bacillota</taxon>
        <taxon>Clostridia</taxon>
        <taxon>Eubacteriales</taxon>
        <taxon>Oscillospiraceae</taxon>
        <taxon>Anaerotruncus</taxon>
        <taxon>environmental samples</taxon>
    </lineage>
</organism>
<dbReference type="EC" id="5.2.1.8" evidence="3 12"/>
<dbReference type="SUPFAM" id="SSF102735">
    <property type="entry name" value="Trigger factor ribosome-binding domain"/>
    <property type="match status" value="1"/>
</dbReference>
<dbReference type="GO" id="GO:0044183">
    <property type="term" value="F:protein folding chaperone"/>
    <property type="evidence" value="ECO:0007669"/>
    <property type="project" value="TreeGrafter"/>
</dbReference>
<keyword evidence="5 12" id="KW-0132">Cell division</keyword>
<dbReference type="InterPro" id="IPR008880">
    <property type="entry name" value="Trigger_fac_C"/>
</dbReference>
<dbReference type="EMBL" id="FMHG01000001">
    <property type="protein sequence ID" value="SCJ45466.1"/>
    <property type="molecule type" value="Genomic_DNA"/>
</dbReference>
<evidence type="ECO:0000256" key="10">
    <source>
        <dbReference type="ARBA" id="ARBA00024849"/>
    </source>
</evidence>
<dbReference type="GO" id="GO:0043022">
    <property type="term" value="F:ribosome binding"/>
    <property type="evidence" value="ECO:0007669"/>
    <property type="project" value="TreeGrafter"/>
</dbReference>
<comment type="domain">
    <text evidence="12">Consists of 3 domains; the N-terminus binds the ribosome, the middle domain has PPIase activity, while the C-terminus has intrinsic chaperone activity on its own.</text>
</comment>
<dbReference type="InterPro" id="IPR037041">
    <property type="entry name" value="Trigger_fac_C_sf"/>
</dbReference>
<dbReference type="PANTHER" id="PTHR30560:SF3">
    <property type="entry name" value="TRIGGER FACTOR-LIKE PROTEIN TIG, CHLOROPLASTIC"/>
    <property type="match status" value="1"/>
</dbReference>
<dbReference type="Gene3D" id="1.10.3120.10">
    <property type="entry name" value="Trigger factor, C-terminal domain"/>
    <property type="match status" value="1"/>
</dbReference>
<evidence type="ECO:0000256" key="4">
    <source>
        <dbReference type="ARBA" id="ARBA00016902"/>
    </source>
</evidence>